<protein>
    <recommendedName>
        <fullName evidence="1">4Fe-4S ferredoxin-type domain-containing protein</fullName>
    </recommendedName>
</protein>
<dbReference type="SUPFAM" id="SSF54862">
    <property type="entry name" value="4Fe-4S ferredoxins"/>
    <property type="match status" value="1"/>
</dbReference>
<comment type="caution">
    <text evidence="2">The sequence shown here is derived from an EMBL/GenBank/DDBJ whole genome shotgun (WGS) entry which is preliminary data.</text>
</comment>
<proteinExistence type="predicted"/>
<dbReference type="InterPro" id="IPR051278">
    <property type="entry name" value="HdrB/HdrD_reductase"/>
</dbReference>
<organism evidence="2">
    <name type="scientific">marine sediment metagenome</name>
    <dbReference type="NCBI Taxonomy" id="412755"/>
    <lineage>
        <taxon>unclassified sequences</taxon>
        <taxon>metagenomes</taxon>
        <taxon>ecological metagenomes</taxon>
    </lineage>
</organism>
<dbReference type="InterPro" id="IPR017896">
    <property type="entry name" value="4Fe4S_Fe-S-bd"/>
</dbReference>
<feature type="non-terminal residue" evidence="2">
    <location>
        <position position="133"/>
    </location>
</feature>
<gene>
    <name evidence="2" type="ORF">S01H4_54720</name>
</gene>
<dbReference type="InterPro" id="IPR017900">
    <property type="entry name" value="4Fe4S_Fe_S_CS"/>
</dbReference>
<evidence type="ECO:0000313" key="2">
    <source>
        <dbReference type="EMBL" id="GAH15167.1"/>
    </source>
</evidence>
<reference evidence="2" key="1">
    <citation type="journal article" date="2014" name="Front. Microbiol.">
        <title>High frequency of phylogenetically diverse reductive dehalogenase-homologous genes in deep subseafloor sedimentary metagenomes.</title>
        <authorList>
            <person name="Kawai M."/>
            <person name="Futagami T."/>
            <person name="Toyoda A."/>
            <person name="Takaki Y."/>
            <person name="Nishi S."/>
            <person name="Hori S."/>
            <person name="Arai W."/>
            <person name="Tsubouchi T."/>
            <person name="Morono Y."/>
            <person name="Uchiyama I."/>
            <person name="Ito T."/>
            <person name="Fujiyama A."/>
            <person name="Inagaki F."/>
            <person name="Takami H."/>
        </authorList>
    </citation>
    <scope>NUCLEOTIDE SEQUENCE</scope>
    <source>
        <strain evidence="2">Expedition CK06-06</strain>
    </source>
</reference>
<name>X1D4N6_9ZZZZ</name>
<sequence length="133" mass="14914">MNEILSSIKRKYSGNSVVKHIAEVLYLDIGPDQISHIIKKPLYGLKVAAFYGCHLVRPSEIMNFDDPSKCIYCGECVILCPYNAFKLEVNDKESIPSIDLEAFPTLIKEIEVDVKKCIPDCKLACQEGCPFEA</sequence>
<dbReference type="PROSITE" id="PS00198">
    <property type="entry name" value="4FE4S_FER_1"/>
    <property type="match status" value="1"/>
</dbReference>
<dbReference type="Gene3D" id="3.30.70.20">
    <property type="match status" value="1"/>
</dbReference>
<accession>X1D4N6</accession>
<feature type="domain" description="4Fe-4S ferredoxin-type" evidence="1">
    <location>
        <begin position="60"/>
        <end position="90"/>
    </location>
</feature>
<dbReference type="PANTHER" id="PTHR42947">
    <property type="entry name" value="COB--COM HETERODISULFIDE REDUCTASE SUBUNIT B 1"/>
    <property type="match status" value="1"/>
</dbReference>
<dbReference type="Pfam" id="PF00037">
    <property type="entry name" value="Fer4"/>
    <property type="match status" value="1"/>
</dbReference>
<dbReference type="PANTHER" id="PTHR42947:SF1">
    <property type="entry name" value="COB--COM HETERODISULFIDE REDUCTASE SUBUNIT B 1"/>
    <property type="match status" value="1"/>
</dbReference>
<evidence type="ECO:0000259" key="1">
    <source>
        <dbReference type="PROSITE" id="PS51379"/>
    </source>
</evidence>
<dbReference type="PROSITE" id="PS51379">
    <property type="entry name" value="4FE4S_FER_2"/>
    <property type="match status" value="2"/>
</dbReference>
<dbReference type="AlphaFoldDB" id="X1D4N6"/>
<feature type="domain" description="4Fe-4S ferredoxin-type" evidence="1">
    <location>
        <begin position="108"/>
        <end position="133"/>
    </location>
</feature>
<dbReference type="EMBL" id="BART01031509">
    <property type="protein sequence ID" value="GAH15167.1"/>
    <property type="molecule type" value="Genomic_DNA"/>
</dbReference>